<keyword evidence="5 9" id="KW-1278">Translocase</keyword>
<proteinExistence type="inferred from homology"/>
<comment type="subcellular location">
    <subcellularLocation>
        <location evidence="1">Mitochondrion</location>
    </subcellularLocation>
</comment>
<dbReference type="PANTHER" id="PTHR10884:SF14">
    <property type="entry name" value="NADH DEHYDROGENASE [UBIQUINONE] IRON-SULFUR PROTEIN 3, MITOCHONDRIAL"/>
    <property type="match status" value="1"/>
</dbReference>
<protein>
    <recommendedName>
        <fullName evidence="3">NADH dehydrogenase [ubiquinone] iron-sulfur protein 3, mitochondrial</fullName>
    </recommendedName>
</protein>
<dbReference type="Pfam" id="PF00329">
    <property type="entry name" value="Complex1_30kDa"/>
    <property type="match status" value="1"/>
</dbReference>
<dbReference type="InterPro" id="IPR010218">
    <property type="entry name" value="NADH_DH_suC"/>
</dbReference>
<evidence type="ECO:0000256" key="5">
    <source>
        <dbReference type="ARBA" id="ARBA00022967"/>
    </source>
</evidence>
<sequence>MNGILTKLAKSKRAILFRKFHNDIPLLHKHAVNKNVQVKSPFQIEPIEAENHTLRVHDNCQRQRLYEFGMYVGVCLPKYVQKVQMQHTDELEILVVPEGLNQVLCFMKLHQHACFSQCSSATAIDVPSRVFRFEVCYNILSLRFGERARVKTYTDELTPLRSAYNCWRATQWYEREIYDMYGIVYTHHPDLRRILTDYGFQGHPLRKDFPLVGYIEVRYDDELKKLVYEPMEYPQEARQYELQTPWHYLSTFHEGYNKKPEKKKK</sequence>
<dbReference type="InterPro" id="IPR020396">
    <property type="entry name" value="NADH_UbQ_OxRdtase_CS"/>
</dbReference>
<evidence type="ECO:0000313" key="12">
    <source>
        <dbReference type="Proteomes" id="UP001154114"/>
    </source>
</evidence>
<evidence type="ECO:0000256" key="3">
    <source>
        <dbReference type="ARBA" id="ARBA00020084"/>
    </source>
</evidence>
<dbReference type="InterPro" id="IPR037232">
    <property type="entry name" value="NADH_quin_OxRdtase_su_C/D-like"/>
</dbReference>
<keyword evidence="4 9" id="KW-0813">Transport</keyword>
<dbReference type="Gene3D" id="3.30.460.80">
    <property type="entry name" value="NADH:ubiquinone oxidoreductase, 30kDa subunit"/>
    <property type="match status" value="1"/>
</dbReference>
<name>A0A9P0FRV7_CHRIL</name>
<evidence type="ECO:0000256" key="1">
    <source>
        <dbReference type="ARBA" id="ARBA00004173"/>
    </source>
</evidence>
<dbReference type="Proteomes" id="UP001154114">
    <property type="component" value="Chromosome 2"/>
</dbReference>
<evidence type="ECO:0000256" key="6">
    <source>
        <dbReference type="ARBA" id="ARBA00023027"/>
    </source>
</evidence>
<dbReference type="GO" id="GO:0016020">
    <property type="term" value="C:membrane"/>
    <property type="evidence" value="ECO:0007669"/>
    <property type="project" value="UniProtKB-ARBA"/>
</dbReference>
<dbReference type="EMBL" id="LR824005">
    <property type="protein sequence ID" value="CAH0592372.1"/>
    <property type="molecule type" value="Genomic_DNA"/>
</dbReference>
<dbReference type="PROSITE" id="PS00542">
    <property type="entry name" value="COMPLEX1_30K"/>
    <property type="match status" value="1"/>
</dbReference>
<evidence type="ECO:0000256" key="4">
    <source>
        <dbReference type="ARBA" id="ARBA00022448"/>
    </source>
</evidence>
<dbReference type="GO" id="GO:0008137">
    <property type="term" value="F:NADH dehydrogenase (ubiquinone) activity"/>
    <property type="evidence" value="ECO:0007669"/>
    <property type="project" value="UniProtKB-EC"/>
</dbReference>
<gene>
    <name evidence="11" type="ORF">CINC_LOCUS5581</name>
</gene>
<keyword evidence="7" id="KW-0830">Ubiquinone</keyword>
<evidence type="ECO:0000259" key="10">
    <source>
        <dbReference type="Pfam" id="PF00329"/>
    </source>
</evidence>
<evidence type="ECO:0000313" key="11">
    <source>
        <dbReference type="EMBL" id="CAH0592372.1"/>
    </source>
</evidence>
<comment type="catalytic activity">
    <reaction evidence="8">
        <text>a ubiquinone + NADH + 5 H(+)(in) = a ubiquinol + NAD(+) + 4 H(+)(out)</text>
        <dbReference type="Rhea" id="RHEA:29091"/>
        <dbReference type="Rhea" id="RHEA-COMP:9565"/>
        <dbReference type="Rhea" id="RHEA-COMP:9566"/>
        <dbReference type="ChEBI" id="CHEBI:15378"/>
        <dbReference type="ChEBI" id="CHEBI:16389"/>
        <dbReference type="ChEBI" id="CHEBI:17976"/>
        <dbReference type="ChEBI" id="CHEBI:57540"/>
        <dbReference type="ChEBI" id="CHEBI:57945"/>
        <dbReference type="EC" id="7.1.1.2"/>
    </reaction>
</comment>
<comment type="similarity">
    <text evidence="2 9">Belongs to the complex I 30 kDa subunit family.</text>
</comment>
<evidence type="ECO:0000256" key="7">
    <source>
        <dbReference type="ARBA" id="ARBA00023075"/>
    </source>
</evidence>
<dbReference type="InterPro" id="IPR001268">
    <property type="entry name" value="NADH_UbQ_OxRdtase_30kDa_su"/>
</dbReference>
<dbReference type="AlphaFoldDB" id="A0A9P0FRV7"/>
<dbReference type="GO" id="GO:0016651">
    <property type="term" value="F:oxidoreductase activity, acting on NAD(P)H"/>
    <property type="evidence" value="ECO:0007669"/>
    <property type="project" value="InterPro"/>
</dbReference>
<dbReference type="SUPFAM" id="SSF143243">
    <property type="entry name" value="Nqo5-like"/>
    <property type="match status" value="1"/>
</dbReference>
<dbReference type="PANTHER" id="PTHR10884">
    <property type="entry name" value="NADH DEHYDROGENASE UBIQUINONE IRON-SULFUR PROTEIN 3"/>
    <property type="match status" value="1"/>
</dbReference>
<accession>A0A9P0FRV7</accession>
<reference evidence="11" key="1">
    <citation type="submission" date="2021-12" db="EMBL/GenBank/DDBJ databases">
        <authorList>
            <person name="King R."/>
        </authorList>
    </citation>
    <scope>NUCLEOTIDE SEQUENCE</scope>
</reference>
<dbReference type="OrthoDB" id="37721at2759"/>
<dbReference type="FunFam" id="3.30.460.80:FF:000002">
    <property type="entry name" value="NADH dehydrogenase iron-sulfur protein 3, mitochondrial"/>
    <property type="match status" value="1"/>
</dbReference>
<dbReference type="HAMAP" id="MF_01357">
    <property type="entry name" value="NDH1_NuoC"/>
    <property type="match status" value="1"/>
</dbReference>
<evidence type="ECO:0000256" key="2">
    <source>
        <dbReference type="ARBA" id="ARBA00007569"/>
    </source>
</evidence>
<organism evidence="11 12">
    <name type="scientific">Chrysodeixis includens</name>
    <name type="common">Soybean looper</name>
    <name type="synonym">Pseudoplusia includens</name>
    <dbReference type="NCBI Taxonomy" id="689277"/>
    <lineage>
        <taxon>Eukaryota</taxon>
        <taxon>Metazoa</taxon>
        <taxon>Ecdysozoa</taxon>
        <taxon>Arthropoda</taxon>
        <taxon>Hexapoda</taxon>
        <taxon>Insecta</taxon>
        <taxon>Pterygota</taxon>
        <taxon>Neoptera</taxon>
        <taxon>Endopterygota</taxon>
        <taxon>Lepidoptera</taxon>
        <taxon>Glossata</taxon>
        <taxon>Ditrysia</taxon>
        <taxon>Noctuoidea</taxon>
        <taxon>Noctuidae</taxon>
        <taxon>Plusiinae</taxon>
        <taxon>Chrysodeixis</taxon>
    </lineage>
</organism>
<evidence type="ECO:0000256" key="8">
    <source>
        <dbReference type="ARBA" id="ARBA00049551"/>
    </source>
</evidence>
<keyword evidence="6 9" id="KW-0520">NAD</keyword>
<feature type="domain" description="NADH:ubiquinone oxidoreductase 30kDa subunit" evidence="10">
    <location>
        <begin position="95"/>
        <end position="214"/>
    </location>
</feature>
<dbReference type="GO" id="GO:0005739">
    <property type="term" value="C:mitochondrion"/>
    <property type="evidence" value="ECO:0007669"/>
    <property type="project" value="UniProtKB-SubCell"/>
</dbReference>
<evidence type="ECO:0000256" key="9">
    <source>
        <dbReference type="RuleBase" id="RU003456"/>
    </source>
</evidence>
<keyword evidence="12" id="KW-1185">Reference proteome</keyword>